<dbReference type="GeneID" id="28770987"/>
<dbReference type="SUPFAM" id="SSF57850">
    <property type="entry name" value="RING/U-box"/>
    <property type="match status" value="1"/>
</dbReference>
<dbReference type="PANTHER" id="PTHR22765">
    <property type="entry name" value="RING FINGER AND PROTEASE ASSOCIATED DOMAIN-CONTAINING"/>
    <property type="match status" value="1"/>
</dbReference>
<dbReference type="GO" id="GO:0061630">
    <property type="term" value="F:ubiquitin protein ligase activity"/>
    <property type="evidence" value="ECO:0007669"/>
    <property type="project" value="TreeGrafter"/>
</dbReference>
<keyword evidence="1" id="KW-0862">Zinc</keyword>
<proteinExistence type="predicted"/>
<accession>A0A177CDU7</accession>
<dbReference type="GO" id="GO:0008270">
    <property type="term" value="F:zinc ion binding"/>
    <property type="evidence" value="ECO:0007669"/>
    <property type="project" value="UniProtKB-KW"/>
</dbReference>
<feature type="compositionally biased region" description="Basic and acidic residues" evidence="2">
    <location>
        <begin position="28"/>
        <end position="38"/>
    </location>
</feature>
<dbReference type="Gene3D" id="3.30.40.10">
    <property type="entry name" value="Zinc/RING finger domain, C3HC4 (zinc finger)"/>
    <property type="match status" value="1"/>
</dbReference>
<sequence>MPSPPTLSSQCPARSVLTPSTLISNNHTRFDEEGRVDEVAGTPNDVGHPYPGFNLPSYSGPPDHPNLQWPQQLPRNFARHPQRTVPMTSSFSSDMFGTDTTVDETRNPQYHRNSEIPHPDVTSRRNPSYQRPHRQGSSDFNSPDRRHSSRSADGHAPLSELGSSLRTHNRRSFDRYSTDVPNGATGPNGPIRSPSSRGADRMAARRQRPIGHPLFRRMSSHMEHPNVPSTEQLRELREKLRHLLPAELPEGIDAMCDICQKDYSTKHVDPSEYDEVAIQLPCKHVFGEHCIHTWFDTCKKHKNKITCPMCRKVLIEPRCRENAQSRGQLLERLDRLRRQGDGGPFFEHMPRAIFEGRVAREP</sequence>
<feature type="compositionally biased region" description="Basic and acidic residues" evidence="2">
    <location>
        <begin position="112"/>
        <end position="123"/>
    </location>
</feature>
<dbReference type="PROSITE" id="PS50089">
    <property type="entry name" value="ZF_RING_2"/>
    <property type="match status" value="1"/>
</dbReference>
<dbReference type="InterPro" id="IPR051826">
    <property type="entry name" value="E3_ubiquitin-ligase_domain"/>
</dbReference>
<reference evidence="4 5" key="1">
    <citation type="submission" date="2016-05" db="EMBL/GenBank/DDBJ databases">
        <title>Comparative analysis of secretome profiles of manganese(II)-oxidizing ascomycete fungi.</title>
        <authorList>
            <consortium name="DOE Joint Genome Institute"/>
            <person name="Zeiner C.A."/>
            <person name="Purvine S.O."/>
            <person name="Zink E.M."/>
            <person name="Wu S."/>
            <person name="Pasa-Tolic L."/>
            <person name="Chaput D.L."/>
            <person name="Haridas S."/>
            <person name="Grigoriev I.V."/>
            <person name="Santelli C.M."/>
            <person name="Hansel C.M."/>
        </authorList>
    </citation>
    <scope>NUCLEOTIDE SEQUENCE [LARGE SCALE GENOMIC DNA]</scope>
    <source>
        <strain evidence="4 5">AP3s5-JAC2a</strain>
    </source>
</reference>
<dbReference type="OrthoDB" id="8062037at2759"/>
<keyword evidence="5" id="KW-1185">Reference proteome</keyword>
<feature type="compositionally biased region" description="Polar residues" evidence="2">
    <location>
        <begin position="124"/>
        <end position="141"/>
    </location>
</feature>
<dbReference type="GO" id="GO:0006511">
    <property type="term" value="P:ubiquitin-dependent protein catabolic process"/>
    <property type="evidence" value="ECO:0007669"/>
    <property type="project" value="TreeGrafter"/>
</dbReference>
<dbReference type="Pfam" id="PF13639">
    <property type="entry name" value="zf-RING_2"/>
    <property type="match status" value="1"/>
</dbReference>
<dbReference type="STRING" id="1460663.A0A177CDU7"/>
<name>A0A177CDU7_9PLEO</name>
<dbReference type="InterPro" id="IPR001841">
    <property type="entry name" value="Znf_RING"/>
</dbReference>
<evidence type="ECO:0000256" key="2">
    <source>
        <dbReference type="SAM" id="MobiDB-lite"/>
    </source>
</evidence>
<dbReference type="InterPro" id="IPR013083">
    <property type="entry name" value="Znf_RING/FYVE/PHD"/>
</dbReference>
<dbReference type="EMBL" id="KV441553">
    <property type="protein sequence ID" value="OAG04900.1"/>
    <property type="molecule type" value="Genomic_DNA"/>
</dbReference>
<evidence type="ECO:0000259" key="3">
    <source>
        <dbReference type="PROSITE" id="PS50089"/>
    </source>
</evidence>
<feature type="region of interest" description="Disordered" evidence="2">
    <location>
        <begin position="85"/>
        <end position="204"/>
    </location>
</feature>
<organism evidence="4 5">
    <name type="scientific">Paraphaeosphaeria sporulosa</name>
    <dbReference type="NCBI Taxonomy" id="1460663"/>
    <lineage>
        <taxon>Eukaryota</taxon>
        <taxon>Fungi</taxon>
        <taxon>Dikarya</taxon>
        <taxon>Ascomycota</taxon>
        <taxon>Pezizomycotina</taxon>
        <taxon>Dothideomycetes</taxon>
        <taxon>Pleosporomycetidae</taxon>
        <taxon>Pleosporales</taxon>
        <taxon>Massarineae</taxon>
        <taxon>Didymosphaeriaceae</taxon>
        <taxon>Paraphaeosphaeria</taxon>
    </lineage>
</organism>
<feature type="compositionally biased region" description="Polar residues" evidence="2">
    <location>
        <begin position="85"/>
        <end position="100"/>
    </location>
</feature>
<feature type="compositionally biased region" description="Polar residues" evidence="2">
    <location>
        <begin position="1"/>
        <end position="27"/>
    </location>
</feature>
<evidence type="ECO:0000256" key="1">
    <source>
        <dbReference type="PROSITE-ProRule" id="PRU00175"/>
    </source>
</evidence>
<dbReference type="RefSeq" id="XP_018035265.1">
    <property type="nucleotide sequence ID" value="XM_018187501.1"/>
</dbReference>
<feature type="compositionally biased region" description="Basic and acidic residues" evidence="2">
    <location>
        <begin position="142"/>
        <end position="153"/>
    </location>
</feature>
<evidence type="ECO:0000313" key="5">
    <source>
        <dbReference type="Proteomes" id="UP000077069"/>
    </source>
</evidence>
<evidence type="ECO:0000313" key="4">
    <source>
        <dbReference type="EMBL" id="OAG04900.1"/>
    </source>
</evidence>
<feature type="region of interest" description="Disordered" evidence="2">
    <location>
        <begin position="1"/>
        <end position="71"/>
    </location>
</feature>
<protein>
    <recommendedName>
        <fullName evidence="3">RING-type domain-containing protein</fullName>
    </recommendedName>
</protein>
<feature type="domain" description="RING-type" evidence="3">
    <location>
        <begin position="256"/>
        <end position="311"/>
    </location>
</feature>
<dbReference type="Proteomes" id="UP000077069">
    <property type="component" value="Unassembled WGS sequence"/>
</dbReference>
<dbReference type="PANTHER" id="PTHR22765:SF450">
    <property type="entry name" value="ERAD-ASSOCIATED E3 UBIQUITIN-PROTEIN LIGASE HRD1"/>
    <property type="match status" value="1"/>
</dbReference>
<dbReference type="AlphaFoldDB" id="A0A177CDU7"/>
<keyword evidence="1" id="KW-0863">Zinc-finger</keyword>
<dbReference type="InParanoid" id="A0A177CDU7"/>
<gene>
    <name evidence="4" type="ORF">CC84DRAFT_808854</name>
</gene>
<keyword evidence="1" id="KW-0479">Metal-binding</keyword>